<keyword evidence="7" id="KW-1185">Reference proteome</keyword>
<evidence type="ECO:0000256" key="2">
    <source>
        <dbReference type="ARBA" id="ARBA00022777"/>
    </source>
</evidence>
<keyword evidence="1" id="KW-0808">Transferase</keyword>
<accession>A0ABV8EU32</accession>
<dbReference type="EMBL" id="JBHSBC010000001">
    <property type="protein sequence ID" value="MFC3978858.1"/>
    <property type="molecule type" value="Genomic_DNA"/>
</dbReference>
<evidence type="ECO:0000256" key="1">
    <source>
        <dbReference type="ARBA" id="ARBA00022679"/>
    </source>
</evidence>
<dbReference type="InterPro" id="IPR011712">
    <property type="entry name" value="Sig_transdc_His_kin_sub3_dim/P"/>
</dbReference>
<name>A0ABV8EU32_9ACTN</name>
<evidence type="ECO:0000259" key="4">
    <source>
        <dbReference type="Pfam" id="PF02518"/>
    </source>
</evidence>
<dbReference type="CDD" id="cd16917">
    <property type="entry name" value="HATPase_UhpB-NarQ-NarX-like"/>
    <property type="match status" value="1"/>
</dbReference>
<organism evidence="6 7">
    <name type="scientific">Streptosporangium jomthongense</name>
    <dbReference type="NCBI Taxonomy" id="1193683"/>
    <lineage>
        <taxon>Bacteria</taxon>
        <taxon>Bacillati</taxon>
        <taxon>Actinomycetota</taxon>
        <taxon>Actinomycetes</taxon>
        <taxon>Streptosporangiales</taxon>
        <taxon>Streptosporangiaceae</taxon>
        <taxon>Streptosporangium</taxon>
    </lineage>
</organism>
<dbReference type="Pfam" id="PF02518">
    <property type="entry name" value="HATPase_c"/>
    <property type="match status" value="1"/>
</dbReference>
<evidence type="ECO:0000259" key="5">
    <source>
        <dbReference type="Pfam" id="PF07730"/>
    </source>
</evidence>
<proteinExistence type="predicted"/>
<dbReference type="RefSeq" id="WP_362774012.1">
    <property type="nucleotide sequence ID" value="NZ_JBHSBC010000001.1"/>
</dbReference>
<evidence type="ECO:0000256" key="3">
    <source>
        <dbReference type="ARBA" id="ARBA00023012"/>
    </source>
</evidence>
<keyword evidence="2 6" id="KW-0418">Kinase</keyword>
<dbReference type="InterPro" id="IPR003594">
    <property type="entry name" value="HATPase_dom"/>
</dbReference>
<comment type="caution">
    <text evidence="6">The sequence shown here is derived from an EMBL/GenBank/DDBJ whole genome shotgun (WGS) entry which is preliminary data.</text>
</comment>
<dbReference type="Gene3D" id="3.30.565.10">
    <property type="entry name" value="Histidine kinase-like ATPase, C-terminal domain"/>
    <property type="match status" value="1"/>
</dbReference>
<dbReference type="PANTHER" id="PTHR24421:SF55">
    <property type="entry name" value="SENSOR HISTIDINE KINASE YDFH"/>
    <property type="match status" value="1"/>
</dbReference>
<dbReference type="GO" id="GO:0016301">
    <property type="term" value="F:kinase activity"/>
    <property type="evidence" value="ECO:0007669"/>
    <property type="project" value="UniProtKB-KW"/>
</dbReference>
<dbReference type="SUPFAM" id="SSF55874">
    <property type="entry name" value="ATPase domain of HSP90 chaperone/DNA topoisomerase II/histidine kinase"/>
    <property type="match status" value="1"/>
</dbReference>
<protein>
    <submittedName>
        <fullName evidence="6">Sensor histidine kinase</fullName>
    </submittedName>
</protein>
<evidence type="ECO:0000313" key="6">
    <source>
        <dbReference type="EMBL" id="MFC3978858.1"/>
    </source>
</evidence>
<gene>
    <name evidence="6" type="ORF">ACFOYY_01905</name>
</gene>
<feature type="domain" description="Histidine kinase/HSP90-like ATPase" evidence="4">
    <location>
        <begin position="236"/>
        <end position="323"/>
    </location>
</feature>
<dbReference type="InterPro" id="IPR050482">
    <property type="entry name" value="Sensor_HK_TwoCompSys"/>
</dbReference>
<feature type="domain" description="Signal transduction histidine kinase subgroup 3 dimerisation and phosphoacceptor" evidence="5">
    <location>
        <begin position="132"/>
        <end position="192"/>
    </location>
</feature>
<dbReference type="InterPro" id="IPR036890">
    <property type="entry name" value="HATPase_C_sf"/>
</dbReference>
<dbReference type="PANTHER" id="PTHR24421">
    <property type="entry name" value="NITRATE/NITRITE SENSOR PROTEIN NARX-RELATED"/>
    <property type="match status" value="1"/>
</dbReference>
<dbReference type="Gene3D" id="1.20.5.1930">
    <property type="match status" value="1"/>
</dbReference>
<sequence>MYEARLRELSSPLVRSPEIWEECRLQAELVLTECAETLKSGERRTPPRFTELPAHATSQIDPLEAALGWTELFDAACDRLPSILDGHPDEAELRRAFLTTLNRGILALTQVLAAKRDAMTLDRIHETQIDDRHRLARDIHDWIGSGVSMALLHLDLFESQRQAEGMEADIRNIRQALFEISQGARRLVSGLRLRVAEPPLAVALKEFARDAAPAETEVSVAVHGDERLLPDHYRSEIFAVLREGMRNAFAHSKAGKVVTRVDIVSGDLLATVDDDGTGLIVKDKENSAGLSSMRERIELLHGVFHLASRLSAGTRLRIWVPLPGALSCRNQMIGFGFSSPTTTPCSETPSVRY</sequence>
<evidence type="ECO:0000313" key="7">
    <source>
        <dbReference type="Proteomes" id="UP001595698"/>
    </source>
</evidence>
<keyword evidence="3" id="KW-0902">Two-component regulatory system</keyword>
<reference evidence="7" key="1">
    <citation type="journal article" date="2019" name="Int. J. Syst. Evol. Microbiol.">
        <title>The Global Catalogue of Microorganisms (GCM) 10K type strain sequencing project: providing services to taxonomists for standard genome sequencing and annotation.</title>
        <authorList>
            <consortium name="The Broad Institute Genomics Platform"/>
            <consortium name="The Broad Institute Genome Sequencing Center for Infectious Disease"/>
            <person name="Wu L."/>
            <person name="Ma J."/>
        </authorList>
    </citation>
    <scope>NUCLEOTIDE SEQUENCE [LARGE SCALE GENOMIC DNA]</scope>
    <source>
        <strain evidence="7">TBRC 7912</strain>
    </source>
</reference>
<dbReference type="Proteomes" id="UP001595698">
    <property type="component" value="Unassembled WGS sequence"/>
</dbReference>
<dbReference type="Pfam" id="PF07730">
    <property type="entry name" value="HisKA_3"/>
    <property type="match status" value="1"/>
</dbReference>